<dbReference type="InterPro" id="IPR011527">
    <property type="entry name" value="ABC1_TM_dom"/>
</dbReference>
<organism evidence="6 7">
    <name type="scientific">Ophiophagus hannah</name>
    <name type="common">King cobra</name>
    <name type="synonym">Naja hannah</name>
    <dbReference type="NCBI Taxonomy" id="8665"/>
    <lineage>
        <taxon>Eukaryota</taxon>
        <taxon>Metazoa</taxon>
        <taxon>Chordata</taxon>
        <taxon>Craniata</taxon>
        <taxon>Vertebrata</taxon>
        <taxon>Euteleostomi</taxon>
        <taxon>Lepidosauria</taxon>
        <taxon>Squamata</taxon>
        <taxon>Bifurcata</taxon>
        <taxon>Unidentata</taxon>
        <taxon>Episquamata</taxon>
        <taxon>Toxicofera</taxon>
        <taxon>Serpentes</taxon>
        <taxon>Colubroidea</taxon>
        <taxon>Elapidae</taxon>
        <taxon>Elapinae</taxon>
        <taxon>Ophiophagus</taxon>
    </lineage>
</organism>
<evidence type="ECO:0000256" key="4">
    <source>
        <dbReference type="SAM" id="Phobius"/>
    </source>
</evidence>
<evidence type="ECO:0000259" key="5">
    <source>
        <dbReference type="PROSITE" id="PS50929"/>
    </source>
</evidence>
<accession>V8N279</accession>
<reference evidence="6 7" key="1">
    <citation type="journal article" date="2013" name="Proc. Natl. Acad. Sci. U.S.A.">
        <title>The king cobra genome reveals dynamic gene evolution and adaptation in the snake venom system.</title>
        <authorList>
            <person name="Vonk F.J."/>
            <person name="Casewell N.R."/>
            <person name="Henkel C.V."/>
            <person name="Heimberg A.M."/>
            <person name="Jansen H.J."/>
            <person name="McCleary R.J."/>
            <person name="Kerkkamp H.M."/>
            <person name="Vos R.A."/>
            <person name="Guerreiro I."/>
            <person name="Calvete J.J."/>
            <person name="Wuster W."/>
            <person name="Woods A.E."/>
            <person name="Logan J.M."/>
            <person name="Harrison R.A."/>
            <person name="Castoe T.A."/>
            <person name="de Koning A.P."/>
            <person name="Pollock D.D."/>
            <person name="Yandell M."/>
            <person name="Calderon D."/>
            <person name="Renjifo C."/>
            <person name="Currier R.B."/>
            <person name="Salgado D."/>
            <person name="Pla D."/>
            <person name="Sanz L."/>
            <person name="Hyder A.S."/>
            <person name="Ribeiro J.M."/>
            <person name="Arntzen J.W."/>
            <person name="van den Thillart G.E."/>
            <person name="Boetzer M."/>
            <person name="Pirovano W."/>
            <person name="Dirks R.P."/>
            <person name="Spaink H.P."/>
            <person name="Duboule D."/>
            <person name="McGlinn E."/>
            <person name="Kini R.M."/>
            <person name="Richardson M.K."/>
        </authorList>
    </citation>
    <scope>NUCLEOTIDE SEQUENCE</scope>
    <source>
        <tissue evidence="6">Blood</tissue>
    </source>
</reference>
<dbReference type="OrthoDB" id="5863968at2759"/>
<comment type="caution">
    <text evidence="6">The sequence shown here is derived from an EMBL/GenBank/DDBJ whole genome shotgun (WGS) entry which is preliminary data.</text>
</comment>
<proteinExistence type="predicted"/>
<dbReference type="GO" id="GO:0005524">
    <property type="term" value="F:ATP binding"/>
    <property type="evidence" value="ECO:0007669"/>
    <property type="project" value="InterPro"/>
</dbReference>
<dbReference type="Gene3D" id="1.20.1560.10">
    <property type="entry name" value="ABC transporter type 1, transmembrane domain"/>
    <property type="match status" value="1"/>
</dbReference>
<sequence>MSRSVPLNTNVFLRNLIKAIGLYIFMIGLSWRLTLLMLIETPLMMAVQKVYNVRH</sequence>
<dbReference type="AlphaFoldDB" id="V8N279"/>
<dbReference type="Proteomes" id="UP000018936">
    <property type="component" value="Unassembled WGS sequence"/>
</dbReference>
<feature type="transmembrane region" description="Helical" evidence="4">
    <location>
        <begin position="20"/>
        <end position="39"/>
    </location>
</feature>
<evidence type="ECO:0000256" key="2">
    <source>
        <dbReference type="ARBA" id="ARBA00022989"/>
    </source>
</evidence>
<protein>
    <recommendedName>
        <fullName evidence="5">ABC transmembrane type-1 domain-containing protein</fullName>
    </recommendedName>
</protein>
<dbReference type="Pfam" id="PF00664">
    <property type="entry name" value="ABC_membrane"/>
    <property type="match status" value="1"/>
</dbReference>
<evidence type="ECO:0000313" key="7">
    <source>
        <dbReference type="Proteomes" id="UP000018936"/>
    </source>
</evidence>
<dbReference type="GO" id="GO:0140359">
    <property type="term" value="F:ABC-type transporter activity"/>
    <property type="evidence" value="ECO:0007669"/>
    <property type="project" value="InterPro"/>
</dbReference>
<keyword evidence="2 4" id="KW-1133">Transmembrane helix</keyword>
<evidence type="ECO:0000313" key="6">
    <source>
        <dbReference type="EMBL" id="ETE55971.1"/>
    </source>
</evidence>
<feature type="domain" description="ABC transmembrane type-1" evidence="5">
    <location>
        <begin position="1"/>
        <end position="55"/>
    </location>
</feature>
<feature type="non-terminal residue" evidence="6">
    <location>
        <position position="55"/>
    </location>
</feature>
<dbReference type="EMBL" id="AZIM01055894">
    <property type="protein sequence ID" value="ETE55971.1"/>
    <property type="molecule type" value="Genomic_DNA"/>
</dbReference>
<dbReference type="InterPro" id="IPR036640">
    <property type="entry name" value="ABC1_TM_sf"/>
</dbReference>
<keyword evidence="1 4" id="KW-0812">Transmembrane</keyword>
<evidence type="ECO:0000256" key="3">
    <source>
        <dbReference type="ARBA" id="ARBA00023136"/>
    </source>
</evidence>
<name>V8N279_OPHHA</name>
<dbReference type="SUPFAM" id="SSF90123">
    <property type="entry name" value="ABC transporter transmembrane region"/>
    <property type="match status" value="1"/>
</dbReference>
<evidence type="ECO:0000256" key="1">
    <source>
        <dbReference type="ARBA" id="ARBA00022692"/>
    </source>
</evidence>
<keyword evidence="3 4" id="KW-0472">Membrane</keyword>
<gene>
    <name evidence="6" type="ORF">L345_18320</name>
</gene>
<keyword evidence="7" id="KW-1185">Reference proteome</keyword>
<dbReference type="GO" id="GO:0016020">
    <property type="term" value="C:membrane"/>
    <property type="evidence" value="ECO:0007669"/>
    <property type="project" value="InterPro"/>
</dbReference>
<dbReference type="PROSITE" id="PS50929">
    <property type="entry name" value="ABC_TM1F"/>
    <property type="match status" value="1"/>
</dbReference>